<keyword evidence="13" id="KW-1185">Reference proteome</keyword>
<dbReference type="GO" id="GO:0005886">
    <property type="term" value="C:plasma membrane"/>
    <property type="evidence" value="ECO:0007669"/>
    <property type="project" value="UniProtKB-SubCell"/>
</dbReference>
<evidence type="ECO:0000256" key="8">
    <source>
        <dbReference type="ARBA" id="ARBA00023136"/>
    </source>
</evidence>
<dbReference type="Proteomes" id="UP000500938">
    <property type="component" value="Chromosome"/>
</dbReference>
<evidence type="ECO:0000256" key="3">
    <source>
        <dbReference type="ARBA" id="ARBA00022670"/>
    </source>
</evidence>
<reference evidence="12 13" key="1">
    <citation type="submission" date="2020-05" db="EMBL/GenBank/DDBJ databases">
        <title>Complete genome sequence of Gemmatimonas greenlandica TET16.</title>
        <authorList>
            <person name="Zeng Y."/>
        </authorList>
    </citation>
    <scope>NUCLEOTIDE SEQUENCE [LARGE SCALE GENOMIC DNA]</scope>
    <source>
        <strain evidence="12 13">TET16</strain>
    </source>
</reference>
<evidence type="ECO:0000256" key="1">
    <source>
        <dbReference type="ARBA" id="ARBA00006139"/>
    </source>
</evidence>
<dbReference type="RefSeq" id="WP_171224756.1">
    <property type="nucleotide sequence ID" value="NZ_CP053085.1"/>
</dbReference>
<evidence type="ECO:0000256" key="9">
    <source>
        <dbReference type="HAMAP-Rule" id="MF_00161"/>
    </source>
</evidence>
<dbReference type="InterPro" id="IPR001872">
    <property type="entry name" value="Peptidase_A8"/>
</dbReference>
<comment type="function">
    <text evidence="9 10">This protein specifically catalyzes the removal of signal peptides from prolipoproteins.</text>
</comment>
<evidence type="ECO:0000313" key="12">
    <source>
        <dbReference type="EMBL" id="QJR35327.1"/>
    </source>
</evidence>
<dbReference type="UniPathway" id="UPA00665"/>
<dbReference type="EMBL" id="CP053085">
    <property type="protein sequence ID" value="QJR35327.1"/>
    <property type="molecule type" value="Genomic_DNA"/>
</dbReference>
<evidence type="ECO:0000313" key="13">
    <source>
        <dbReference type="Proteomes" id="UP000500938"/>
    </source>
</evidence>
<comment type="similarity">
    <text evidence="1 9 11">Belongs to the peptidase A8 family.</text>
</comment>
<sequence>MRKTQKRADVKALVAIPVLLVVLVLDLITKAVAVATLAPAGGSNPVFGNWFRFALVYNPGAAFGLHLGDYSRWIFMALTLGALVILWRLYQQTAQEDLRKALAVSLVAAGALGNVIDRIRSDLGVVDFIDIGFGAHRWPTFNVADMAVSGGAFLLALVLWGEEKRETAAAAAATESADLSR</sequence>
<evidence type="ECO:0000256" key="6">
    <source>
        <dbReference type="ARBA" id="ARBA00022801"/>
    </source>
</evidence>
<dbReference type="AlphaFoldDB" id="A0A6M4IP85"/>
<evidence type="ECO:0000256" key="7">
    <source>
        <dbReference type="ARBA" id="ARBA00022989"/>
    </source>
</evidence>
<keyword evidence="5 9" id="KW-0064">Aspartyl protease</keyword>
<evidence type="ECO:0000256" key="11">
    <source>
        <dbReference type="RuleBase" id="RU004181"/>
    </source>
</evidence>
<dbReference type="GO" id="GO:0006508">
    <property type="term" value="P:proteolysis"/>
    <property type="evidence" value="ECO:0007669"/>
    <property type="project" value="UniProtKB-KW"/>
</dbReference>
<keyword evidence="8 9" id="KW-0472">Membrane</keyword>
<evidence type="ECO:0000256" key="5">
    <source>
        <dbReference type="ARBA" id="ARBA00022750"/>
    </source>
</evidence>
<dbReference type="GO" id="GO:0004190">
    <property type="term" value="F:aspartic-type endopeptidase activity"/>
    <property type="evidence" value="ECO:0007669"/>
    <property type="project" value="UniProtKB-UniRule"/>
</dbReference>
<keyword evidence="3 9" id="KW-0645">Protease</keyword>
<organism evidence="12 13">
    <name type="scientific">Gemmatimonas groenlandica</name>
    <dbReference type="NCBI Taxonomy" id="2732249"/>
    <lineage>
        <taxon>Bacteria</taxon>
        <taxon>Pseudomonadati</taxon>
        <taxon>Gemmatimonadota</taxon>
        <taxon>Gemmatimonadia</taxon>
        <taxon>Gemmatimonadales</taxon>
        <taxon>Gemmatimonadaceae</taxon>
        <taxon>Gemmatimonas</taxon>
    </lineage>
</organism>
<evidence type="ECO:0000256" key="4">
    <source>
        <dbReference type="ARBA" id="ARBA00022692"/>
    </source>
</evidence>
<dbReference type="HAMAP" id="MF_00161">
    <property type="entry name" value="LspA"/>
    <property type="match status" value="1"/>
</dbReference>
<dbReference type="PANTHER" id="PTHR33695">
    <property type="entry name" value="LIPOPROTEIN SIGNAL PEPTIDASE"/>
    <property type="match status" value="1"/>
</dbReference>
<protein>
    <recommendedName>
        <fullName evidence="9">Lipoprotein signal peptidase</fullName>
        <ecNumber evidence="9">3.4.23.36</ecNumber>
    </recommendedName>
    <alternativeName>
        <fullName evidence="9">Prolipoprotein signal peptidase</fullName>
    </alternativeName>
    <alternativeName>
        <fullName evidence="9">Signal peptidase II</fullName>
        <shortName evidence="9">SPase II</shortName>
    </alternativeName>
</protein>
<comment type="subcellular location">
    <subcellularLocation>
        <location evidence="9">Cell membrane</location>
        <topology evidence="9">Multi-pass membrane protein</topology>
    </subcellularLocation>
</comment>
<keyword evidence="2 9" id="KW-1003">Cell membrane</keyword>
<dbReference type="PRINTS" id="PR00781">
    <property type="entry name" value="LIPOSIGPTASE"/>
</dbReference>
<dbReference type="NCBIfam" id="TIGR00077">
    <property type="entry name" value="lspA"/>
    <property type="match status" value="1"/>
</dbReference>
<dbReference type="PANTHER" id="PTHR33695:SF1">
    <property type="entry name" value="LIPOPROTEIN SIGNAL PEPTIDASE"/>
    <property type="match status" value="1"/>
</dbReference>
<comment type="caution">
    <text evidence="9">Lacks conserved residue(s) required for the propagation of feature annotation.</text>
</comment>
<dbReference type="KEGG" id="ggr:HKW67_07315"/>
<keyword evidence="7 9" id="KW-1133">Transmembrane helix</keyword>
<comment type="catalytic activity">
    <reaction evidence="9 10">
        <text>Release of signal peptides from bacterial membrane prolipoproteins. Hydrolyzes -Xaa-Yaa-Zaa-|-(S,diacylglyceryl)Cys-, in which Xaa is hydrophobic (preferably Leu), and Yaa (Ala or Ser) and Zaa (Gly or Ala) have small, neutral side chains.</text>
        <dbReference type="EC" id="3.4.23.36"/>
    </reaction>
</comment>
<feature type="transmembrane region" description="Helical" evidence="9">
    <location>
        <begin position="140"/>
        <end position="160"/>
    </location>
</feature>
<feature type="active site" evidence="9">
    <location>
        <position position="145"/>
    </location>
</feature>
<name>A0A6M4IP85_9BACT</name>
<evidence type="ECO:0000256" key="2">
    <source>
        <dbReference type="ARBA" id="ARBA00022475"/>
    </source>
</evidence>
<proteinExistence type="inferred from homology"/>
<feature type="active site" evidence="9">
    <location>
        <position position="127"/>
    </location>
</feature>
<keyword evidence="4 9" id="KW-0812">Transmembrane</keyword>
<comment type="pathway">
    <text evidence="9">Protein modification; lipoprotein biosynthesis (signal peptide cleavage).</text>
</comment>
<keyword evidence="6 9" id="KW-0378">Hydrolase</keyword>
<feature type="transmembrane region" description="Helical" evidence="9">
    <location>
        <begin position="73"/>
        <end position="90"/>
    </location>
</feature>
<accession>A0A6M4IP85</accession>
<dbReference type="Pfam" id="PF01252">
    <property type="entry name" value="Peptidase_A8"/>
    <property type="match status" value="1"/>
</dbReference>
<gene>
    <name evidence="9 12" type="primary">lspA</name>
    <name evidence="12" type="ORF">HKW67_07315</name>
</gene>
<dbReference type="PROSITE" id="PS00855">
    <property type="entry name" value="SPASE_II"/>
    <property type="match status" value="1"/>
</dbReference>
<dbReference type="EC" id="3.4.23.36" evidence="9"/>
<evidence type="ECO:0000256" key="10">
    <source>
        <dbReference type="RuleBase" id="RU000594"/>
    </source>
</evidence>
<feature type="transmembrane region" description="Helical" evidence="9">
    <location>
        <begin position="102"/>
        <end position="120"/>
    </location>
</feature>